<keyword evidence="10" id="KW-1185">Reference proteome</keyword>
<dbReference type="InterPro" id="IPR011701">
    <property type="entry name" value="MFS"/>
</dbReference>
<feature type="transmembrane region" description="Helical" evidence="7">
    <location>
        <begin position="345"/>
        <end position="366"/>
    </location>
</feature>
<dbReference type="OrthoDB" id="10262656at2759"/>
<protein>
    <recommendedName>
        <fullName evidence="8">Major facilitator superfamily (MFS) profile domain-containing protein</fullName>
    </recommendedName>
</protein>
<dbReference type="InterPro" id="IPR020846">
    <property type="entry name" value="MFS_dom"/>
</dbReference>
<evidence type="ECO:0000256" key="7">
    <source>
        <dbReference type="SAM" id="Phobius"/>
    </source>
</evidence>
<evidence type="ECO:0000256" key="3">
    <source>
        <dbReference type="ARBA" id="ARBA00022692"/>
    </source>
</evidence>
<feature type="transmembrane region" description="Helical" evidence="7">
    <location>
        <begin position="12"/>
        <end position="31"/>
    </location>
</feature>
<reference evidence="9 10" key="1">
    <citation type="journal article" date="2015" name="Environ. Microbiol.">
        <title>Metagenome sequence of Elaphomyces granulatus from sporocarp tissue reveals Ascomycota ectomycorrhizal fingerprints of genome expansion and a Proteobacteria-rich microbiome.</title>
        <authorList>
            <person name="Quandt C.A."/>
            <person name="Kohler A."/>
            <person name="Hesse C.N."/>
            <person name="Sharpton T.J."/>
            <person name="Martin F."/>
            <person name="Spatafora J.W."/>
        </authorList>
    </citation>
    <scope>NUCLEOTIDE SEQUENCE [LARGE SCALE GENOMIC DNA]</scope>
    <source>
        <strain evidence="9 10">OSC145934</strain>
    </source>
</reference>
<dbReference type="GO" id="GO:0022857">
    <property type="term" value="F:transmembrane transporter activity"/>
    <property type="evidence" value="ECO:0007669"/>
    <property type="project" value="InterPro"/>
</dbReference>
<keyword evidence="3 7" id="KW-0812">Transmembrane</keyword>
<evidence type="ECO:0000256" key="4">
    <source>
        <dbReference type="ARBA" id="ARBA00022989"/>
    </source>
</evidence>
<feature type="transmembrane region" description="Helical" evidence="7">
    <location>
        <begin position="474"/>
        <end position="494"/>
    </location>
</feature>
<feature type="transmembrane region" description="Helical" evidence="7">
    <location>
        <begin position="403"/>
        <end position="427"/>
    </location>
</feature>
<evidence type="ECO:0000256" key="6">
    <source>
        <dbReference type="SAM" id="MobiDB-lite"/>
    </source>
</evidence>
<evidence type="ECO:0000313" key="9">
    <source>
        <dbReference type="EMBL" id="OXV11869.1"/>
    </source>
</evidence>
<gene>
    <name evidence="9" type="ORF">Egran_00370</name>
</gene>
<dbReference type="GO" id="GO:0016020">
    <property type="term" value="C:membrane"/>
    <property type="evidence" value="ECO:0007669"/>
    <property type="project" value="UniProtKB-SubCell"/>
</dbReference>
<evidence type="ECO:0000256" key="5">
    <source>
        <dbReference type="ARBA" id="ARBA00023136"/>
    </source>
</evidence>
<evidence type="ECO:0000313" key="10">
    <source>
        <dbReference type="Proteomes" id="UP000243515"/>
    </source>
</evidence>
<feature type="compositionally biased region" description="Acidic residues" evidence="6">
    <location>
        <begin position="503"/>
        <end position="517"/>
    </location>
</feature>
<dbReference type="PANTHER" id="PTHR23504">
    <property type="entry name" value="MAJOR FACILITATOR SUPERFAMILY DOMAIN-CONTAINING PROTEIN 10"/>
    <property type="match status" value="1"/>
</dbReference>
<feature type="transmembrane region" description="Helical" evidence="7">
    <location>
        <begin position="378"/>
        <end position="397"/>
    </location>
</feature>
<dbReference type="PANTHER" id="PTHR23504:SF8">
    <property type="entry name" value="TRANSPORTER, PUTATIVE (AFU_ORTHOLOGUE AFUA_1G03730)-RELATED"/>
    <property type="match status" value="1"/>
</dbReference>
<keyword evidence="2" id="KW-0813">Transport</keyword>
<comment type="subcellular location">
    <subcellularLocation>
        <location evidence="1">Membrane</location>
        <topology evidence="1">Multi-pass membrane protein</topology>
    </subcellularLocation>
</comment>
<feature type="region of interest" description="Disordered" evidence="6">
    <location>
        <begin position="502"/>
        <end position="564"/>
    </location>
</feature>
<dbReference type="AlphaFoldDB" id="A0A232M651"/>
<dbReference type="EMBL" id="NPHW01002246">
    <property type="protein sequence ID" value="OXV11869.1"/>
    <property type="molecule type" value="Genomic_DNA"/>
</dbReference>
<feature type="transmembrane region" description="Helical" evidence="7">
    <location>
        <begin position="303"/>
        <end position="325"/>
    </location>
</feature>
<feature type="transmembrane region" description="Helical" evidence="7">
    <location>
        <begin position="105"/>
        <end position="122"/>
    </location>
</feature>
<feature type="region of interest" description="Disordered" evidence="6">
    <location>
        <begin position="247"/>
        <end position="291"/>
    </location>
</feature>
<sequence length="564" mass="61095">MLRKKPTLPVQQLIILSICRFAEPVVLISVLPYLPEMMEEVGVPKTQVAKWVGIASATFAGCQCIMAILWGRLSDYVGRKPIVLFGLSCTMIFSLVFGFSSSLTMVIISRGFLGLMNGNVGIMRTMVAEMVPERELQPRAFSILPLVWTIGSIFGPAFGGTLANPAQKHPEIFGRSDFLKRYPFALPNIVASVLFIIGIATGFLFLEETLESKKDRRDYGLVLGQTLTAPCARRRRKTTPSLKALGDETSALLSDNGNNNVDSGLDSEHTALAPKPSARRKSNKGKPTEPLKWRDVFSPQSNLVLLAYGFMALHSMAFDALFPVFLHHPKQELVGNPAVQLPFKFASGFGVGIIGMLIQFLIFPVAARRYGVLNCFKVTSIAGPILYFLTPFTVLVPPPIRDVVVFFLMLVKLAAVIFSFPSCTILLTNSATSLLILGTLNGVGTSASALGRALGPAIVGSAFSLGIEMGYVILPWWILAALGVLAAIPVFWVVETEGFANSNEDDGEETDEDEAAFEETSSTTYGAIDNHPFLTPKPSKTTILTKSTAPNSHASNINTVVDAK</sequence>
<keyword evidence="4 7" id="KW-1133">Transmembrane helix</keyword>
<dbReference type="Proteomes" id="UP000243515">
    <property type="component" value="Unassembled WGS sequence"/>
</dbReference>
<feature type="transmembrane region" description="Helical" evidence="7">
    <location>
        <begin position="184"/>
        <end position="206"/>
    </location>
</feature>
<evidence type="ECO:0000259" key="8">
    <source>
        <dbReference type="PROSITE" id="PS50850"/>
    </source>
</evidence>
<feature type="transmembrane region" description="Helical" evidence="7">
    <location>
        <begin position="82"/>
        <end position="99"/>
    </location>
</feature>
<dbReference type="Pfam" id="PF07690">
    <property type="entry name" value="MFS_1"/>
    <property type="match status" value="1"/>
</dbReference>
<evidence type="ECO:0000256" key="1">
    <source>
        <dbReference type="ARBA" id="ARBA00004141"/>
    </source>
</evidence>
<feature type="transmembrane region" description="Helical" evidence="7">
    <location>
        <begin position="143"/>
        <end position="164"/>
    </location>
</feature>
<dbReference type="SUPFAM" id="SSF103473">
    <property type="entry name" value="MFS general substrate transporter"/>
    <property type="match status" value="1"/>
</dbReference>
<dbReference type="Gene3D" id="1.20.1250.20">
    <property type="entry name" value="MFS general substrate transporter like domains"/>
    <property type="match status" value="1"/>
</dbReference>
<name>A0A232M651_9EURO</name>
<comment type="caution">
    <text evidence="9">The sequence shown here is derived from an EMBL/GenBank/DDBJ whole genome shotgun (WGS) entry which is preliminary data.</text>
</comment>
<feature type="transmembrane region" description="Helical" evidence="7">
    <location>
        <begin position="434"/>
        <end position="454"/>
    </location>
</feature>
<keyword evidence="5 7" id="KW-0472">Membrane</keyword>
<feature type="domain" description="Major facilitator superfamily (MFS) profile" evidence="8">
    <location>
        <begin position="12"/>
        <end position="498"/>
    </location>
</feature>
<feature type="transmembrane region" description="Helical" evidence="7">
    <location>
        <begin position="51"/>
        <end position="70"/>
    </location>
</feature>
<dbReference type="PROSITE" id="PS50850">
    <property type="entry name" value="MFS"/>
    <property type="match status" value="1"/>
</dbReference>
<proteinExistence type="predicted"/>
<accession>A0A232M651</accession>
<dbReference type="InterPro" id="IPR036259">
    <property type="entry name" value="MFS_trans_sf"/>
</dbReference>
<organism evidence="9 10">
    <name type="scientific">Elaphomyces granulatus</name>
    <dbReference type="NCBI Taxonomy" id="519963"/>
    <lineage>
        <taxon>Eukaryota</taxon>
        <taxon>Fungi</taxon>
        <taxon>Dikarya</taxon>
        <taxon>Ascomycota</taxon>
        <taxon>Pezizomycotina</taxon>
        <taxon>Eurotiomycetes</taxon>
        <taxon>Eurotiomycetidae</taxon>
        <taxon>Eurotiales</taxon>
        <taxon>Elaphomycetaceae</taxon>
        <taxon>Elaphomyces</taxon>
    </lineage>
</organism>
<evidence type="ECO:0000256" key="2">
    <source>
        <dbReference type="ARBA" id="ARBA00022448"/>
    </source>
</evidence>
<feature type="compositionally biased region" description="Polar residues" evidence="6">
    <location>
        <begin position="538"/>
        <end position="564"/>
    </location>
</feature>
<feature type="compositionally biased region" description="Polar residues" evidence="6">
    <location>
        <begin position="251"/>
        <end position="262"/>
    </location>
</feature>